<dbReference type="InterPro" id="IPR051077">
    <property type="entry name" value="Ca-dependent_lectin"/>
</dbReference>
<dbReference type="Proteomes" id="UP000001646">
    <property type="component" value="Unplaced"/>
</dbReference>
<comment type="function">
    <text evidence="14">In presence of calcium ions, it binds to surfactant phospholipids and contributes to lower the surface tension at the air-liquid interface in the alveoli of the mammalian lung and is essential for normal respiration. Enhances the expression of MYO18A/SP-R210 on alveolar macrophages.</text>
</comment>
<dbReference type="Bgee" id="ENSACAG00000017154">
    <property type="expression patterns" value="Expressed in lung and 2 other cell types or tissues"/>
</dbReference>
<evidence type="ECO:0000256" key="13">
    <source>
        <dbReference type="ARBA" id="ARBA00023180"/>
    </source>
</evidence>
<evidence type="ECO:0000256" key="6">
    <source>
        <dbReference type="ARBA" id="ARBA00022713"/>
    </source>
</evidence>
<proteinExistence type="inferred from homology"/>
<comment type="subunit">
    <text evidence="16">Oligomeric complex of 6 set of homotrimers.</text>
</comment>
<evidence type="ECO:0000259" key="19">
    <source>
        <dbReference type="PROSITE" id="PS50041"/>
    </source>
</evidence>
<dbReference type="GO" id="GO:0005581">
    <property type="term" value="C:collagen trimer"/>
    <property type="evidence" value="ECO:0007669"/>
    <property type="project" value="UniProtKB-KW"/>
</dbReference>
<dbReference type="SMART" id="SM00034">
    <property type="entry name" value="CLECT"/>
    <property type="match status" value="1"/>
</dbReference>
<evidence type="ECO:0000256" key="2">
    <source>
        <dbReference type="ARBA" id="ARBA00004498"/>
    </source>
</evidence>
<evidence type="ECO:0000256" key="12">
    <source>
        <dbReference type="ARBA" id="ARBA00023157"/>
    </source>
</evidence>
<comment type="similarity">
    <text evidence="15">Belongs to the SFTPA family.</text>
</comment>
<evidence type="ECO:0000256" key="11">
    <source>
        <dbReference type="ARBA" id="ARBA00023119"/>
    </source>
</evidence>
<keyword evidence="6" id="KW-0305">Gaseous exchange</keyword>
<protein>
    <recommendedName>
        <fullName evidence="17">Pulmonary surfactant-associated protein A</fullName>
    </recommendedName>
</protein>
<evidence type="ECO:0000256" key="4">
    <source>
        <dbReference type="ARBA" id="ARBA00022525"/>
    </source>
</evidence>
<dbReference type="AlphaFoldDB" id="H9GP05"/>
<evidence type="ECO:0000256" key="15">
    <source>
        <dbReference type="ARBA" id="ARBA00038230"/>
    </source>
</evidence>
<keyword evidence="13" id="KW-0325">Glycoprotein</keyword>
<evidence type="ECO:0000256" key="1">
    <source>
        <dbReference type="ARBA" id="ARBA00004364"/>
    </source>
</evidence>
<dbReference type="InterPro" id="IPR016187">
    <property type="entry name" value="CTDL_fold"/>
</dbReference>
<keyword evidence="7" id="KW-0479">Metal-binding</keyword>
<evidence type="ECO:0000256" key="10">
    <source>
        <dbReference type="ARBA" id="ARBA00022837"/>
    </source>
</evidence>
<evidence type="ECO:0000256" key="18">
    <source>
        <dbReference type="SAM" id="MobiDB-lite"/>
    </source>
</evidence>
<keyword evidence="10" id="KW-0106">Calcium</keyword>
<feature type="region of interest" description="Disordered" evidence="18">
    <location>
        <begin position="45"/>
        <end position="111"/>
    </location>
</feature>
<dbReference type="PROSITE" id="PS50041">
    <property type="entry name" value="C_TYPE_LECTIN_2"/>
    <property type="match status" value="1"/>
</dbReference>
<dbReference type="GeneTree" id="ENSGT00940000156653"/>
<keyword evidence="4" id="KW-0964">Secreted</keyword>
<gene>
    <name evidence="20" type="primary">LOC100561579</name>
</gene>
<keyword evidence="21" id="KW-1185">Reference proteome</keyword>
<dbReference type="Ensembl" id="ENSACAT00000017214.3">
    <property type="protein sequence ID" value="ENSACAP00000016879.3"/>
    <property type="gene ID" value="ENSACAG00000017154.3"/>
</dbReference>
<reference evidence="20" key="1">
    <citation type="submission" date="2009-12" db="EMBL/GenBank/DDBJ databases">
        <title>The Genome Sequence of Anolis carolinensis (Green Anole Lizard).</title>
        <authorList>
            <consortium name="The Genome Sequencing Platform"/>
            <person name="Di Palma F."/>
            <person name="Alfoldi J."/>
            <person name="Heiman D."/>
            <person name="Young S."/>
            <person name="Grabherr M."/>
            <person name="Johnson J."/>
            <person name="Lander E.S."/>
            <person name="Lindblad-Toh K."/>
        </authorList>
    </citation>
    <scope>NUCLEOTIDE SEQUENCE [LARGE SCALE GENOMIC DNA]</scope>
    <source>
        <strain evidence="20">JBL SC #1</strain>
    </source>
</reference>
<dbReference type="InParanoid" id="H9GP05"/>
<evidence type="ECO:0000256" key="9">
    <source>
        <dbReference type="ARBA" id="ARBA00022734"/>
    </source>
</evidence>
<accession>H9GP05</accession>
<dbReference type="PROSITE" id="PS00615">
    <property type="entry name" value="C_TYPE_LECTIN_1"/>
    <property type="match status" value="1"/>
</dbReference>
<dbReference type="GO" id="GO:0005771">
    <property type="term" value="C:multivesicular body"/>
    <property type="evidence" value="ECO:0000318"/>
    <property type="project" value="GO_Central"/>
</dbReference>
<keyword evidence="5" id="KW-0272">Extracellular matrix</keyword>
<dbReference type="Gene3D" id="3.10.100.10">
    <property type="entry name" value="Mannose-Binding Protein A, subunit A"/>
    <property type="match status" value="1"/>
</dbReference>
<dbReference type="PANTHER" id="PTHR24024:SF13">
    <property type="entry name" value="PULMONARY SURFACTANT-ASSOCIATED PROTEIN A1"/>
    <property type="match status" value="1"/>
</dbReference>
<keyword evidence="3" id="KW-0767">Surface film</keyword>
<evidence type="ECO:0000313" key="20">
    <source>
        <dbReference type="Ensembl" id="ENSACAP00000016879.3"/>
    </source>
</evidence>
<dbReference type="Pfam" id="PF00059">
    <property type="entry name" value="Lectin_C"/>
    <property type="match status" value="1"/>
</dbReference>
<evidence type="ECO:0000256" key="17">
    <source>
        <dbReference type="ARBA" id="ARBA00041095"/>
    </source>
</evidence>
<evidence type="ECO:0000256" key="16">
    <source>
        <dbReference type="ARBA" id="ARBA00038763"/>
    </source>
</evidence>
<dbReference type="GO" id="GO:0046872">
    <property type="term" value="F:metal ion binding"/>
    <property type="evidence" value="ECO:0007669"/>
    <property type="project" value="UniProtKB-KW"/>
</dbReference>
<dbReference type="InterPro" id="IPR016186">
    <property type="entry name" value="C-type_lectin-like/link_sf"/>
</dbReference>
<keyword evidence="9" id="KW-0430">Lectin</keyword>
<dbReference type="GO" id="GO:0030246">
    <property type="term" value="F:carbohydrate binding"/>
    <property type="evidence" value="ECO:0007669"/>
    <property type="project" value="UniProtKB-KW"/>
</dbReference>
<dbReference type="GO" id="GO:0005615">
    <property type="term" value="C:extracellular space"/>
    <property type="evidence" value="ECO:0000318"/>
    <property type="project" value="GO_Central"/>
</dbReference>
<sequence length="259" mass="28222">MLLSGHYRMEDWSEMKLLRQLFYVSVIIALSSPCLGEDKCAGVPGIPGTPGANGMPGRDGRDGMKGDPGPPGPMGPPNGLSGVPGRDGLPGPPGLKGEPGEKGEPGPEGLPAFLDPEVQEILRSLNQRILRLEGALALKGIIHKVGNKIFATNEQLVDFESTLQICNNSGGSVAVPMNEMENNAVWDIVKNINQYAYLGIKESPIPGEFVYFDETPVNYTNWRQYEPNGKGKENCVEIHTDGRWNDKKCNQYRLVVCEF</sequence>
<keyword evidence="8" id="KW-0732">Signal</keyword>
<comment type="subcellular location">
    <subcellularLocation>
        <location evidence="2">Secreted</location>
        <location evidence="2">Extracellular space</location>
        <location evidence="2">Extracellular matrix</location>
    </subcellularLocation>
    <subcellularLocation>
        <location evidence="1">Secreted</location>
        <location evidence="1">Extracellular space</location>
        <location evidence="1">Surface film</location>
    </subcellularLocation>
</comment>
<dbReference type="InterPro" id="IPR001304">
    <property type="entry name" value="C-type_lectin-like"/>
</dbReference>
<reference evidence="20" key="2">
    <citation type="submission" date="2025-08" db="UniProtKB">
        <authorList>
            <consortium name="Ensembl"/>
        </authorList>
    </citation>
    <scope>IDENTIFICATION</scope>
</reference>
<organism evidence="20 21">
    <name type="scientific">Anolis carolinensis</name>
    <name type="common">Green anole</name>
    <name type="synonym">American chameleon</name>
    <dbReference type="NCBI Taxonomy" id="28377"/>
    <lineage>
        <taxon>Eukaryota</taxon>
        <taxon>Metazoa</taxon>
        <taxon>Chordata</taxon>
        <taxon>Craniata</taxon>
        <taxon>Vertebrata</taxon>
        <taxon>Euteleostomi</taxon>
        <taxon>Lepidosauria</taxon>
        <taxon>Squamata</taxon>
        <taxon>Bifurcata</taxon>
        <taxon>Unidentata</taxon>
        <taxon>Episquamata</taxon>
        <taxon>Toxicofera</taxon>
        <taxon>Iguania</taxon>
        <taxon>Dactyloidae</taxon>
        <taxon>Anolis</taxon>
    </lineage>
</organism>
<keyword evidence="12" id="KW-1015">Disulfide bond</keyword>
<evidence type="ECO:0000256" key="3">
    <source>
        <dbReference type="ARBA" id="ARBA00022439"/>
    </source>
</evidence>
<evidence type="ECO:0000256" key="5">
    <source>
        <dbReference type="ARBA" id="ARBA00022530"/>
    </source>
</evidence>
<evidence type="ECO:0000256" key="7">
    <source>
        <dbReference type="ARBA" id="ARBA00022723"/>
    </source>
</evidence>
<dbReference type="PANTHER" id="PTHR24024">
    <property type="entry name" value="PULMONARY SURFACTANT-ASSOCIATED PROTEIN A"/>
    <property type="match status" value="1"/>
</dbReference>
<dbReference type="InterPro" id="IPR018378">
    <property type="entry name" value="C-type_lectin_CS"/>
</dbReference>
<dbReference type="HOGENOM" id="CLU_2242510_0_0_1"/>
<evidence type="ECO:0000313" key="21">
    <source>
        <dbReference type="Proteomes" id="UP000001646"/>
    </source>
</evidence>
<dbReference type="SUPFAM" id="SSF56436">
    <property type="entry name" value="C-type lectin-like"/>
    <property type="match status" value="1"/>
</dbReference>
<name>H9GP05_ANOCA</name>
<evidence type="ECO:0000256" key="8">
    <source>
        <dbReference type="ARBA" id="ARBA00022729"/>
    </source>
</evidence>
<evidence type="ECO:0000256" key="14">
    <source>
        <dbReference type="ARBA" id="ARBA00037480"/>
    </source>
</evidence>
<reference evidence="20" key="3">
    <citation type="submission" date="2025-09" db="UniProtKB">
        <authorList>
            <consortium name="Ensembl"/>
        </authorList>
    </citation>
    <scope>IDENTIFICATION</scope>
</reference>
<keyword evidence="11" id="KW-0176">Collagen</keyword>
<dbReference type="GO" id="GO:0007585">
    <property type="term" value="P:respiratory gaseous exchange by respiratory system"/>
    <property type="evidence" value="ECO:0007669"/>
    <property type="project" value="UniProtKB-KW"/>
</dbReference>
<feature type="domain" description="C-type lectin" evidence="19">
    <location>
        <begin position="145"/>
        <end position="258"/>
    </location>
</feature>